<dbReference type="EMBL" id="LCUC01000050">
    <property type="protein sequence ID" value="KKY38680.1"/>
    <property type="molecule type" value="Genomic_DNA"/>
</dbReference>
<dbReference type="CDD" id="cd07730">
    <property type="entry name" value="metallo-hydrolase-like_MBL-fold"/>
    <property type="match status" value="1"/>
</dbReference>
<organism evidence="5 6">
    <name type="scientific">Diaporthe ampelina</name>
    <dbReference type="NCBI Taxonomy" id="1214573"/>
    <lineage>
        <taxon>Eukaryota</taxon>
        <taxon>Fungi</taxon>
        <taxon>Dikarya</taxon>
        <taxon>Ascomycota</taxon>
        <taxon>Pezizomycotina</taxon>
        <taxon>Sordariomycetes</taxon>
        <taxon>Sordariomycetidae</taxon>
        <taxon>Diaporthales</taxon>
        <taxon>Diaporthaceae</taxon>
        <taxon>Diaporthe</taxon>
    </lineage>
</organism>
<dbReference type="InterPro" id="IPR051013">
    <property type="entry name" value="MBL_superfamily_lactonases"/>
</dbReference>
<evidence type="ECO:0000256" key="4">
    <source>
        <dbReference type="ARBA" id="ARBA00022833"/>
    </source>
</evidence>
<accession>A0A0G2IFA3</accession>
<dbReference type="SUPFAM" id="SSF56281">
    <property type="entry name" value="Metallo-hydrolase/oxidoreductase"/>
    <property type="match status" value="1"/>
</dbReference>
<keyword evidence="6" id="KW-1185">Reference proteome</keyword>
<gene>
    <name evidence="5" type="ORF">UCDDA912_g01293</name>
</gene>
<dbReference type="Proteomes" id="UP000034680">
    <property type="component" value="Unassembled WGS sequence"/>
</dbReference>
<keyword evidence="4" id="KW-0862">Zinc</keyword>
<sequence>MSHSSKPAFEVPPGAVAKVSIIDSTLRLSKLKVSYLTKPPVEGFDEFPALPTWSFLVESAGGRKVLFDLGVPKELGRYVPGVQENIKRNGWQVHVKEQVADILQSHGVDAKEIDSIVWSTELVVGPGFTERWSPGFPGKPDAPVREEDMAGRGVREIDFGSGLRVGPFPAHDFFGDGSFYLVDTPGHCLAHMAGLARTSTGPDTFIMMGGDLVHHSGELRPSPYTPIPDPLPQGVSTRSGPAWFREMNVRRGRKADQPFVEPSLFEDEHLVTQSIQRAQVADAQDNVWFVFAHDTSLFGTVDLFPQPANAWKEMGWKEKVEWKFLEDLDSGRADDG</sequence>
<dbReference type="AlphaFoldDB" id="A0A0G2IFA3"/>
<reference evidence="5 6" key="1">
    <citation type="submission" date="2015-05" db="EMBL/GenBank/DDBJ databases">
        <title>Distinctive expansion of gene families associated with plant cell wall degradation and secondary metabolism in the genomes of grapevine trunk pathogens.</title>
        <authorList>
            <person name="Lawrence D.P."/>
            <person name="Travadon R."/>
            <person name="Rolshausen P.E."/>
            <person name="Baumgartner K."/>
        </authorList>
    </citation>
    <scope>NUCLEOTIDE SEQUENCE [LARGE SCALE GENOMIC DNA]</scope>
    <source>
        <strain evidence="5">DA912</strain>
    </source>
</reference>
<dbReference type="InterPro" id="IPR036866">
    <property type="entry name" value="RibonucZ/Hydroxyglut_hydro"/>
</dbReference>
<comment type="similarity">
    <text evidence="1">Belongs to the metallo-beta-lactamase superfamily.</text>
</comment>
<dbReference type="PANTHER" id="PTHR42978:SF5">
    <property type="entry name" value="METALLO-BETA-LACTAMASE DOMAIN-CONTAINING PROTEIN"/>
    <property type="match status" value="1"/>
</dbReference>
<evidence type="ECO:0000256" key="2">
    <source>
        <dbReference type="ARBA" id="ARBA00022723"/>
    </source>
</evidence>
<dbReference type="STRING" id="1214573.A0A0G2IFA3"/>
<evidence type="ECO:0000313" key="6">
    <source>
        <dbReference type="Proteomes" id="UP000034680"/>
    </source>
</evidence>
<dbReference type="PANTHER" id="PTHR42978">
    <property type="entry name" value="QUORUM-QUENCHING LACTONASE YTNP-RELATED-RELATED"/>
    <property type="match status" value="1"/>
</dbReference>
<dbReference type="GO" id="GO:0016787">
    <property type="term" value="F:hydrolase activity"/>
    <property type="evidence" value="ECO:0007669"/>
    <property type="project" value="UniProtKB-KW"/>
</dbReference>
<dbReference type="OrthoDB" id="10250730at2759"/>
<keyword evidence="3" id="KW-0378">Hydrolase</keyword>
<evidence type="ECO:0000256" key="3">
    <source>
        <dbReference type="ARBA" id="ARBA00022801"/>
    </source>
</evidence>
<keyword evidence="2" id="KW-0479">Metal-binding</keyword>
<evidence type="ECO:0000256" key="1">
    <source>
        <dbReference type="ARBA" id="ARBA00007749"/>
    </source>
</evidence>
<name>A0A0G2IFA3_9PEZI</name>
<reference evidence="5 6" key="2">
    <citation type="submission" date="2015-05" db="EMBL/GenBank/DDBJ databases">
        <authorList>
            <person name="Morales-Cruz A."/>
            <person name="Amrine K.C."/>
            <person name="Cantu D."/>
        </authorList>
    </citation>
    <scope>NUCLEOTIDE SEQUENCE [LARGE SCALE GENOMIC DNA]</scope>
    <source>
        <strain evidence="5">DA912</strain>
    </source>
</reference>
<dbReference type="GO" id="GO:0046872">
    <property type="term" value="F:metal ion binding"/>
    <property type="evidence" value="ECO:0007669"/>
    <property type="project" value="UniProtKB-KW"/>
</dbReference>
<comment type="caution">
    <text evidence="5">The sequence shown here is derived from an EMBL/GenBank/DDBJ whole genome shotgun (WGS) entry which is preliminary data.</text>
</comment>
<protein>
    <submittedName>
        <fullName evidence="5">Putative metallo-beta-lactamase superfamily protein</fullName>
    </submittedName>
</protein>
<dbReference type="Gene3D" id="3.60.15.10">
    <property type="entry name" value="Ribonuclease Z/Hydroxyacylglutathione hydrolase-like"/>
    <property type="match status" value="1"/>
</dbReference>
<evidence type="ECO:0000313" key="5">
    <source>
        <dbReference type="EMBL" id="KKY38680.1"/>
    </source>
</evidence>
<proteinExistence type="inferred from homology"/>